<dbReference type="SMART" id="SM00471">
    <property type="entry name" value="HDc"/>
    <property type="match status" value="1"/>
</dbReference>
<dbReference type="RefSeq" id="WP_174403556.1">
    <property type="nucleotide sequence ID" value="NZ_BLVO01000004.1"/>
</dbReference>
<evidence type="ECO:0000313" key="3">
    <source>
        <dbReference type="Proteomes" id="UP000503840"/>
    </source>
</evidence>
<dbReference type="InterPro" id="IPR006674">
    <property type="entry name" value="HD_domain"/>
</dbReference>
<dbReference type="Gene3D" id="1.10.3210.10">
    <property type="entry name" value="Hypothetical protein af1432"/>
    <property type="match status" value="1"/>
</dbReference>
<sequence>MTDINTPENMINSFLRISDELNQLKDVDTILDRTLLEVRALTNADAGSIFLVEEDQLRFSYVHNDTLFAKDATNAAVYSNFAVPITEKSIVGYSALSGETLVIDDAYNLPAGTPFSFNESYDRATGYHTTSIMAIPLKMAQGKLVGVMQILNAKDSYGRYIPFDKQAKTYVTLFANNTAIAIERGILTRELILRMMKMAELRDPSETGAHVQRVGAYSAEIYHRYALNKGTPIRELKRTKDLLRLAAMLHDVGKVGISDSILKKPAKLTEEEFGVIKMHTVFGARLFENATSDLDVMCRDIALNHHEKWVGNGYPGVMDNVFEGQPHLGKRGKSGEEIPLVARICALADVYDALVSARSYKDPYPEDKVLDIIRQDTGTHFDPEVVEAFMQIHDVILAIRAKYNQK</sequence>
<proteinExistence type="predicted"/>
<dbReference type="SUPFAM" id="SSF55781">
    <property type="entry name" value="GAF domain-like"/>
    <property type="match status" value="1"/>
</dbReference>
<dbReference type="SMART" id="SM00065">
    <property type="entry name" value="GAF"/>
    <property type="match status" value="1"/>
</dbReference>
<dbReference type="PROSITE" id="PS51832">
    <property type="entry name" value="HD_GYP"/>
    <property type="match status" value="1"/>
</dbReference>
<dbReference type="SUPFAM" id="SSF109604">
    <property type="entry name" value="HD-domain/PDEase-like"/>
    <property type="match status" value="1"/>
</dbReference>
<dbReference type="PANTHER" id="PTHR43155">
    <property type="entry name" value="CYCLIC DI-GMP PHOSPHODIESTERASE PA4108-RELATED"/>
    <property type="match status" value="1"/>
</dbReference>
<keyword evidence="2" id="KW-0378">Hydrolase</keyword>
<name>A0A7J0BF97_9BACT</name>
<dbReference type="AlphaFoldDB" id="A0A7J0BF97"/>
<gene>
    <name evidence="2" type="ORF">DSM101010T_02270</name>
</gene>
<protein>
    <submittedName>
        <fullName evidence="2">Phosphohydrolase</fullName>
    </submittedName>
</protein>
<accession>A0A7J0BF97</accession>
<dbReference type="Pfam" id="PF01590">
    <property type="entry name" value="GAF"/>
    <property type="match status" value="1"/>
</dbReference>
<dbReference type="EMBL" id="BLVO01000004">
    <property type="protein sequence ID" value="GFM31862.1"/>
    <property type="molecule type" value="Genomic_DNA"/>
</dbReference>
<dbReference type="PANTHER" id="PTHR43155:SF2">
    <property type="entry name" value="CYCLIC DI-GMP PHOSPHODIESTERASE PA4108"/>
    <property type="match status" value="1"/>
</dbReference>
<dbReference type="Proteomes" id="UP000503840">
    <property type="component" value="Unassembled WGS sequence"/>
</dbReference>
<evidence type="ECO:0000313" key="2">
    <source>
        <dbReference type="EMBL" id="GFM31862.1"/>
    </source>
</evidence>
<dbReference type="CDD" id="cd00077">
    <property type="entry name" value="HDc"/>
    <property type="match status" value="1"/>
</dbReference>
<evidence type="ECO:0000259" key="1">
    <source>
        <dbReference type="PROSITE" id="PS51832"/>
    </source>
</evidence>
<dbReference type="InterPro" id="IPR037522">
    <property type="entry name" value="HD_GYP_dom"/>
</dbReference>
<dbReference type="InterPro" id="IPR029016">
    <property type="entry name" value="GAF-like_dom_sf"/>
</dbReference>
<dbReference type="Gene3D" id="3.30.450.40">
    <property type="match status" value="1"/>
</dbReference>
<organism evidence="2 3">
    <name type="scientific">Desulfovibrio subterraneus</name>
    <dbReference type="NCBI Taxonomy" id="2718620"/>
    <lineage>
        <taxon>Bacteria</taxon>
        <taxon>Pseudomonadati</taxon>
        <taxon>Thermodesulfobacteriota</taxon>
        <taxon>Desulfovibrionia</taxon>
        <taxon>Desulfovibrionales</taxon>
        <taxon>Desulfovibrionaceae</taxon>
        <taxon>Desulfovibrio</taxon>
    </lineage>
</organism>
<comment type="caution">
    <text evidence="2">The sequence shown here is derived from an EMBL/GenBank/DDBJ whole genome shotgun (WGS) entry which is preliminary data.</text>
</comment>
<feature type="domain" description="HD-GYP" evidence="1">
    <location>
        <begin position="185"/>
        <end position="405"/>
    </location>
</feature>
<dbReference type="GO" id="GO:0016787">
    <property type="term" value="F:hydrolase activity"/>
    <property type="evidence" value="ECO:0007669"/>
    <property type="project" value="UniProtKB-KW"/>
</dbReference>
<dbReference type="InterPro" id="IPR003018">
    <property type="entry name" value="GAF"/>
</dbReference>
<dbReference type="Pfam" id="PF01966">
    <property type="entry name" value="HD"/>
    <property type="match status" value="1"/>
</dbReference>
<keyword evidence="3" id="KW-1185">Reference proteome</keyword>
<dbReference type="InterPro" id="IPR003607">
    <property type="entry name" value="HD/PDEase_dom"/>
</dbReference>
<reference evidence="2 3" key="1">
    <citation type="submission" date="2020-05" db="EMBL/GenBank/DDBJ databases">
        <title>Draft genome sequence of Desulfovibrio sp. strain HN2T.</title>
        <authorList>
            <person name="Ueno A."/>
            <person name="Tamazawa S."/>
            <person name="Tamamura S."/>
            <person name="Murakami T."/>
            <person name="Kiyama T."/>
            <person name="Inomata H."/>
            <person name="Amano Y."/>
            <person name="Miyakawa K."/>
            <person name="Tamaki H."/>
            <person name="Naganuma T."/>
            <person name="Kaneko K."/>
        </authorList>
    </citation>
    <scope>NUCLEOTIDE SEQUENCE [LARGE SCALE GENOMIC DNA]</scope>
    <source>
        <strain evidence="2 3">HN2</strain>
    </source>
</reference>